<accession>A0ABR2CT74</accession>
<feature type="compositionally biased region" description="Basic and acidic residues" evidence="1">
    <location>
        <begin position="31"/>
        <end position="46"/>
    </location>
</feature>
<organism evidence="2 3">
    <name type="scientific">Hibiscus sabdariffa</name>
    <name type="common">roselle</name>
    <dbReference type="NCBI Taxonomy" id="183260"/>
    <lineage>
        <taxon>Eukaryota</taxon>
        <taxon>Viridiplantae</taxon>
        <taxon>Streptophyta</taxon>
        <taxon>Embryophyta</taxon>
        <taxon>Tracheophyta</taxon>
        <taxon>Spermatophyta</taxon>
        <taxon>Magnoliopsida</taxon>
        <taxon>eudicotyledons</taxon>
        <taxon>Gunneridae</taxon>
        <taxon>Pentapetalae</taxon>
        <taxon>rosids</taxon>
        <taxon>malvids</taxon>
        <taxon>Malvales</taxon>
        <taxon>Malvaceae</taxon>
        <taxon>Malvoideae</taxon>
        <taxon>Hibiscus</taxon>
    </lineage>
</organism>
<feature type="region of interest" description="Disordered" evidence="1">
    <location>
        <begin position="1"/>
        <end position="66"/>
    </location>
</feature>
<gene>
    <name evidence="2" type="ORF">V6N12_073688</name>
</gene>
<evidence type="ECO:0000256" key="1">
    <source>
        <dbReference type="SAM" id="MobiDB-lite"/>
    </source>
</evidence>
<evidence type="ECO:0000313" key="3">
    <source>
        <dbReference type="Proteomes" id="UP001472677"/>
    </source>
</evidence>
<name>A0ABR2CT74_9ROSI</name>
<evidence type="ECO:0000313" key="2">
    <source>
        <dbReference type="EMBL" id="KAK8522976.1"/>
    </source>
</evidence>
<sequence length="102" mass="10766">MGDSAGNTSVASHPDFTGIFSLAPQGLDDVGPSHDPEAMKPVHHETTSSPAQEEVPEEVSATSATPTCMTTVGAADLQHEDLQHEVSREEFNTTICCVCDIL</sequence>
<dbReference type="EMBL" id="JBBPBM010000044">
    <property type="protein sequence ID" value="KAK8522976.1"/>
    <property type="molecule type" value="Genomic_DNA"/>
</dbReference>
<comment type="caution">
    <text evidence="2">The sequence shown here is derived from an EMBL/GenBank/DDBJ whole genome shotgun (WGS) entry which is preliminary data.</text>
</comment>
<protein>
    <submittedName>
        <fullName evidence="2">Uncharacterized protein</fullName>
    </submittedName>
</protein>
<feature type="compositionally biased region" description="Polar residues" evidence="1">
    <location>
        <begin position="1"/>
        <end position="11"/>
    </location>
</feature>
<keyword evidence="3" id="KW-1185">Reference proteome</keyword>
<proteinExistence type="predicted"/>
<reference evidence="2 3" key="1">
    <citation type="journal article" date="2024" name="G3 (Bethesda)">
        <title>Genome assembly of Hibiscus sabdariffa L. provides insights into metabolisms of medicinal natural products.</title>
        <authorList>
            <person name="Kim T."/>
        </authorList>
    </citation>
    <scope>NUCLEOTIDE SEQUENCE [LARGE SCALE GENOMIC DNA]</scope>
    <source>
        <strain evidence="2">TK-2024</strain>
        <tissue evidence="2">Old leaves</tissue>
    </source>
</reference>
<dbReference type="Proteomes" id="UP001472677">
    <property type="component" value="Unassembled WGS sequence"/>
</dbReference>